<protein>
    <recommendedName>
        <fullName evidence="5">5-formyltetrahydrofolate cyclo-ligase</fullName>
        <ecNumber evidence="5">6.3.3.2</ecNumber>
    </recommendedName>
</protein>
<dbReference type="EMBL" id="CP043329">
    <property type="protein sequence ID" value="QEK52587.1"/>
    <property type="molecule type" value="Genomic_DNA"/>
</dbReference>
<dbReference type="NCBIfam" id="TIGR02727">
    <property type="entry name" value="MTHFS_bact"/>
    <property type="match status" value="1"/>
</dbReference>
<evidence type="ECO:0000256" key="2">
    <source>
        <dbReference type="ARBA" id="ARBA00022741"/>
    </source>
</evidence>
<proteinExistence type="inferred from homology"/>
<comment type="similarity">
    <text evidence="1 5">Belongs to the 5-formyltetrahydrofolate cyclo-ligase family.</text>
</comment>
<feature type="binding site" evidence="4">
    <location>
        <position position="54"/>
    </location>
    <ligand>
        <name>substrate</name>
    </ligand>
</feature>
<organism evidence="6 7">
    <name type="scientific">Pedobacter aquae</name>
    <dbReference type="NCBI Taxonomy" id="2605747"/>
    <lineage>
        <taxon>Bacteria</taxon>
        <taxon>Pseudomonadati</taxon>
        <taxon>Bacteroidota</taxon>
        <taxon>Sphingobacteriia</taxon>
        <taxon>Sphingobacteriales</taxon>
        <taxon>Sphingobacteriaceae</taxon>
        <taxon>Pedobacter</taxon>
    </lineage>
</organism>
<dbReference type="InterPro" id="IPR024185">
    <property type="entry name" value="FTHF_cligase-like_sf"/>
</dbReference>
<dbReference type="PIRSF" id="PIRSF006806">
    <property type="entry name" value="FTHF_cligase"/>
    <property type="match status" value="1"/>
</dbReference>
<feature type="binding site" evidence="4">
    <location>
        <begin position="2"/>
        <end position="6"/>
    </location>
    <ligand>
        <name>ATP</name>
        <dbReference type="ChEBI" id="CHEBI:30616"/>
    </ligand>
</feature>
<comment type="catalytic activity">
    <reaction evidence="5">
        <text>(6S)-5-formyl-5,6,7,8-tetrahydrofolate + ATP = (6R)-5,10-methenyltetrahydrofolate + ADP + phosphate</text>
        <dbReference type="Rhea" id="RHEA:10488"/>
        <dbReference type="ChEBI" id="CHEBI:30616"/>
        <dbReference type="ChEBI" id="CHEBI:43474"/>
        <dbReference type="ChEBI" id="CHEBI:57455"/>
        <dbReference type="ChEBI" id="CHEBI:57457"/>
        <dbReference type="ChEBI" id="CHEBI:456216"/>
        <dbReference type="EC" id="6.3.3.2"/>
    </reaction>
</comment>
<dbReference type="GO" id="GO:0035999">
    <property type="term" value="P:tetrahydrofolate interconversion"/>
    <property type="evidence" value="ECO:0007669"/>
    <property type="project" value="TreeGrafter"/>
</dbReference>
<keyword evidence="7" id="KW-1185">Reference proteome</keyword>
<dbReference type="InterPro" id="IPR002698">
    <property type="entry name" value="FTHF_cligase"/>
</dbReference>
<sequence>MKKEIRNKMRLKRLSLSKSEFWDLNDKILERIKSIDWSAYQYVHIFLPIKENNEVDTFEILSFFKHQYPNLKIVIPRTNFKESKLENVVFDHYQTVLRKNEYHIPEPVYGHIISSDIIDVVFVPLLAFDASGNRIGYGGGFYDRFLSTCKKDALKIGLSLFPPIEEKLVADEFDIPLNQCITPERHYIFSNKKL</sequence>
<dbReference type="RefSeq" id="WP_149075340.1">
    <property type="nucleotide sequence ID" value="NZ_CP043329.1"/>
</dbReference>
<dbReference type="Proteomes" id="UP000323653">
    <property type="component" value="Chromosome"/>
</dbReference>
<dbReference type="Pfam" id="PF01812">
    <property type="entry name" value="5-FTHF_cyc-lig"/>
    <property type="match status" value="1"/>
</dbReference>
<evidence type="ECO:0000256" key="4">
    <source>
        <dbReference type="PIRSR" id="PIRSR006806-1"/>
    </source>
</evidence>
<keyword evidence="2 4" id="KW-0547">Nucleotide-binding</keyword>
<dbReference type="PANTHER" id="PTHR23407:SF1">
    <property type="entry name" value="5-FORMYLTETRAHYDROFOLATE CYCLO-LIGASE"/>
    <property type="match status" value="1"/>
</dbReference>
<evidence type="ECO:0000313" key="6">
    <source>
        <dbReference type="EMBL" id="QEK52587.1"/>
    </source>
</evidence>
<dbReference type="Gene3D" id="3.40.50.10420">
    <property type="entry name" value="NagB/RpiA/CoA transferase-like"/>
    <property type="match status" value="1"/>
</dbReference>
<evidence type="ECO:0000256" key="5">
    <source>
        <dbReference type="RuleBase" id="RU361279"/>
    </source>
</evidence>
<dbReference type="EC" id="6.3.3.2" evidence="5"/>
<evidence type="ECO:0000313" key="7">
    <source>
        <dbReference type="Proteomes" id="UP000323653"/>
    </source>
</evidence>
<keyword evidence="3 4" id="KW-0067">ATP-binding</keyword>
<dbReference type="GO" id="GO:0030272">
    <property type="term" value="F:5-formyltetrahydrofolate cyclo-ligase activity"/>
    <property type="evidence" value="ECO:0007669"/>
    <property type="project" value="UniProtKB-EC"/>
</dbReference>
<dbReference type="GO" id="GO:0009396">
    <property type="term" value="P:folic acid-containing compound biosynthetic process"/>
    <property type="evidence" value="ECO:0007669"/>
    <property type="project" value="TreeGrafter"/>
</dbReference>
<accession>A0A5C0VKC9</accession>
<dbReference type="KEGG" id="pej:FYC62_13680"/>
<reference evidence="6 7" key="1">
    <citation type="submission" date="2019-08" db="EMBL/GenBank/DDBJ databases">
        <title>Pedobacter sp. nov., isolated from Han river, South Korea.</title>
        <authorList>
            <person name="Lee D.-H."/>
            <person name="Kim Y.-S."/>
            <person name="Hwang E.-M."/>
            <person name="Le Tran T.C."/>
            <person name="Cha C.-J."/>
        </authorList>
    </citation>
    <scope>NUCLEOTIDE SEQUENCE [LARGE SCALE GENOMIC DNA]</scope>
    <source>
        <strain evidence="6 7">CJ43</strain>
    </source>
</reference>
<evidence type="ECO:0000256" key="1">
    <source>
        <dbReference type="ARBA" id="ARBA00010638"/>
    </source>
</evidence>
<dbReference type="InterPro" id="IPR037171">
    <property type="entry name" value="NagB/RpiA_transferase-like"/>
</dbReference>
<dbReference type="GO" id="GO:0046872">
    <property type="term" value="F:metal ion binding"/>
    <property type="evidence" value="ECO:0007669"/>
    <property type="project" value="UniProtKB-KW"/>
</dbReference>
<keyword evidence="5" id="KW-0479">Metal-binding</keyword>
<comment type="cofactor">
    <cofactor evidence="5">
        <name>Mg(2+)</name>
        <dbReference type="ChEBI" id="CHEBI:18420"/>
    </cofactor>
</comment>
<keyword evidence="5" id="KW-0460">Magnesium</keyword>
<dbReference type="AlphaFoldDB" id="A0A5C0VKC9"/>
<dbReference type="GO" id="GO:0005524">
    <property type="term" value="F:ATP binding"/>
    <property type="evidence" value="ECO:0007669"/>
    <property type="project" value="UniProtKB-KW"/>
</dbReference>
<feature type="binding site" evidence="4">
    <location>
        <begin position="134"/>
        <end position="142"/>
    </location>
    <ligand>
        <name>ATP</name>
        <dbReference type="ChEBI" id="CHEBI:30616"/>
    </ligand>
</feature>
<feature type="binding site" evidence="4">
    <location>
        <position position="47"/>
    </location>
    <ligand>
        <name>substrate</name>
    </ligand>
</feature>
<evidence type="ECO:0000256" key="3">
    <source>
        <dbReference type="ARBA" id="ARBA00022840"/>
    </source>
</evidence>
<name>A0A5C0VKC9_9SPHI</name>
<gene>
    <name evidence="6" type="ORF">FYC62_13680</name>
</gene>
<dbReference type="SUPFAM" id="SSF100950">
    <property type="entry name" value="NagB/RpiA/CoA transferase-like"/>
    <property type="match status" value="1"/>
</dbReference>
<keyword evidence="6" id="KW-0436">Ligase</keyword>
<dbReference type="PANTHER" id="PTHR23407">
    <property type="entry name" value="ATPASE INHIBITOR/5-FORMYLTETRAHYDROFOLATE CYCLO-LIGASE"/>
    <property type="match status" value="1"/>
</dbReference>